<dbReference type="Proteomes" id="UP000324222">
    <property type="component" value="Unassembled WGS sequence"/>
</dbReference>
<proteinExistence type="predicted"/>
<dbReference type="EMBL" id="VSRR010003266">
    <property type="protein sequence ID" value="MPC35398.1"/>
    <property type="molecule type" value="Genomic_DNA"/>
</dbReference>
<gene>
    <name evidence="1" type="ORF">E2C01_028820</name>
</gene>
<sequence>MTRNETRLKEQTKKNKGRVQTLRWTDVAAQKGFVERISQNRVLHKYNCLEFHETQQDQRTKFLAPLYIRTKTRFNHNIHMAQKTVVISFSFCERLSKQNPHF</sequence>
<keyword evidence="2" id="KW-1185">Reference proteome</keyword>
<evidence type="ECO:0000313" key="1">
    <source>
        <dbReference type="EMBL" id="MPC35398.1"/>
    </source>
</evidence>
<reference evidence="1 2" key="1">
    <citation type="submission" date="2019-05" db="EMBL/GenBank/DDBJ databases">
        <title>Another draft genome of Portunus trituberculatus and its Hox gene families provides insights of decapod evolution.</title>
        <authorList>
            <person name="Jeong J.-H."/>
            <person name="Song I."/>
            <person name="Kim S."/>
            <person name="Choi T."/>
            <person name="Kim D."/>
            <person name="Ryu S."/>
            <person name="Kim W."/>
        </authorList>
    </citation>
    <scope>NUCLEOTIDE SEQUENCE [LARGE SCALE GENOMIC DNA]</scope>
    <source>
        <tissue evidence="1">Muscle</tissue>
    </source>
</reference>
<evidence type="ECO:0000313" key="2">
    <source>
        <dbReference type="Proteomes" id="UP000324222"/>
    </source>
</evidence>
<accession>A0A5B7EQ32</accession>
<dbReference type="AlphaFoldDB" id="A0A5B7EQ32"/>
<protein>
    <submittedName>
        <fullName evidence="1">Uncharacterized protein</fullName>
    </submittedName>
</protein>
<name>A0A5B7EQ32_PORTR</name>
<organism evidence="1 2">
    <name type="scientific">Portunus trituberculatus</name>
    <name type="common">Swimming crab</name>
    <name type="synonym">Neptunus trituberculatus</name>
    <dbReference type="NCBI Taxonomy" id="210409"/>
    <lineage>
        <taxon>Eukaryota</taxon>
        <taxon>Metazoa</taxon>
        <taxon>Ecdysozoa</taxon>
        <taxon>Arthropoda</taxon>
        <taxon>Crustacea</taxon>
        <taxon>Multicrustacea</taxon>
        <taxon>Malacostraca</taxon>
        <taxon>Eumalacostraca</taxon>
        <taxon>Eucarida</taxon>
        <taxon>Decapoda</taxon>
        <taxon>Pleocyemata</taxon>
        <taxon>Brachyura</taxon>
        <taxon>Eubrachyura</taxon>
        <taxon>Portunoidea</taxon>
        <taxon>Portunidae</taxon>
        <taxon>Portuninae</taxon>
        <taxon>Portunus</taxon>
    </lineage>
</organism>
<comment type="caution">
    <text evidence="1">The sequence shown here is derived from an EMBL/GenBank/DDBJ whole genome shotgun (WGS) entry which is preliminary data.</text>
</comment>